<keyword evidence="1" id="KW-0732">Signal</keyword>
<evidence type="ECO:0000313" key="3">
    <source>
        <dbReference type="Proteomes" id="UP000234681"/>
    </source>
</evidence>
<feature type="signal peptide" evidence="1">
    <location>
        <begin position="1"/>
        <end position="21"/>
    </location>
</feature>
<evidence type="ECO:0000313" key="2">
    <source>
        <dbReference type="EMBL" id="EDM10291.1"/>
    </source>
</evidence>
<sequence>MQMKVLISCFIFLCFIPLTVHFLRGQMKNIMEVDGEFDKRGFCGLTVETLLEQIEK</sequence>
<name>A6I5I3_RAT</name>
<dbReference type="Proteomes" id="UP000234681">
    <property type="component" value="Chromosome 2"/>
</dbReference>
<feature type="chain" id="PRO_5039936336" evidence="1">
    <location>
        <begin position="22"/>
        <end position="56"/>
    </location>
</feature>
<organism evidence="2 3">
    <name type="scientific">Rattus norvegicus</name>
    <name type="common">Rat</name>
    <dbReference type="NCBI Taxonomy" id="10116"/>
    <lineage>
        <taxon>Eukaryota</taxon>
        <taxon>Metazoa</taxon>
        <taxon>Chordata</taxon>
        <taxon>Craniata</taxon>
        <taxon>Vertebrata</taxon>
        <taxon>Euteleostomi</taxon>
        <taxon>Mammalia</taxon>
        <taxon>Eutheria</taxon>
        <taxon>Euarchontoglires</taxon>
        <taxon>Glires</taxon>
        <taxon>Rodentia</taxon>
        <taxon>Myomorpha</taxon>
        <taxon>Muroidea</taxon>
        <taxon>Muridae</taxon>
        <taxon>Murinae</taxon>
        <taxon>Rattus</taxon>
    </lineage>
</organism>
<reference evidence="3" key="1">
    <citation type="submission" date="2005-09" db="EMBL/GenBank/DDBJ databases">
        <authorList>
            <person name="Mural R.J."/>
            <person name="Li P.W."/>
            <person name="Adams M.D."/>
            <person name="Amanatides P.G."/>
            <person name="Baden-Tillson H."/>
            <person name="Barnstead M."/>
            <person name="Chin S.H."/>
            <person name="Dew I."/>
            <person name="Evans C.A."/>
            <person name="Ferriera S."/>
            <person name="Flanigan M."/>
            <person name="Fosler C."/>
            <person name="Glodek A."/>
            <person name="Gu Z."/>
            <person name="Holt R.A."/>
            <person name="Jennings D."/>
            <person name="Kraft C.L."/>
            <person name="Lu F."/>
            <person name="Nguyen T."/>
            <person name="Nusskern D.R."/>
            <person name="Pfannkoch C.M."/>
            <person name="Sitter C."/>
            <person name="Sutton G.G."/>
            <person name="Venter J.C."/>
            <person name="Wang Z."/>
            <person name="Woodage T."/>
            <person name="Zheng X.H."/>
            <person name="Zhong F."/>
        </authorList>
    </citation>
    <scope>NUCLEOTIDE SEQUENCE [LARGE SCALE GENOMIC DNA]</scope>
    <source>
        <strain>BN</strain>
        <strain evidence="3">Sprague-Dawley</strain>
    </source>
</reference>
<proteinExistence type="predicted"/>
<gene>
    <name evidence="2" type="ORF">rCG_44513</name>
</gene>
<protein>
    <submittedName>
        <fullName evidence="2">RCG44513</fullName>
    </submittedName>
</protein>
<dbReference type="EMBL" id="CH473955">
    <property type="protein sequence ID" value="EDM10291.1"/>
    <property type="molecule type" value="Genomic_DNA"/>
</dbReference>
<dbReference type="AlphaFoldDB" id="A6I5I3"/>
<evidence type="ECO:0000256" key="1">
    <source>
        <dbReference type="SAM" id="SignalP"/>
    </source>
</evidence>
<accession>A6I5I3</accession>